<sequence length="122" mass="12454">MSSVAVLAALAVPLWAVSAALLRRGVLPSARPVVAAACGLVVAAGVAAAVWKHPSWEAGMLLVGAPAIVLAVTAGRPARVLDPRWTTAEPTEEDEVAADRYAFRAVLATAASVVVLVIVFGF</sequence>
<feature type="transmembrane region" description="Helical" evidence="1">
    <location>
        <begin position="29"/>
        <end position="51"/>
    </location>
</feature>
<name>A0A6J4JNT2_9ACTN</name>
<keyword evidence="1" id="KW-1133">Transmembrane helix</keyword>
<evidence type="ECO:0000313" key="2">
    <source>
        <dbReference type="EMBL" id="CAA9283380.1"/>
    </source>
</evidence>
<keyword evidence="1" id="KW-0812">Transmembrane</keyword>
<proteinExistence type="predicted"/>
<evidence type="ECO:0000256" key="1">
    <source>
        <dbReference type="SAM" id="Phobius"/>
    </source>
</evidence>
<protein>
    <submittedName>
        <fullName evidence="2">Uncharacterized protein</fullName>
    </submittedName>
</protein>
<reference evidence="2" key="1">
    <citation type="submission" date="2020-02" db="EMBL/GenBank/DDBJ databases">
        <authorList>
            <person name="Meier V. D."/>
        </authorList>
    </citation>
    <scope>NUCLEOTIDE SEQUENCE</scope>
    <source>
        <strain evidence="2">AVDCRST_MAG41</strain>
    </source>
</reference>
<dbReference type="AlphaFoldDB" id="A0A6J4JNT2"/>
<feature type="transmembrane region" description="Helical" evidence="1">
    <location>
        <begin position="101"/>
        <end position="121"/>
    </location>
</feature>
<keyword evidence="1" id="KW-0472">Membrane</keyword>
<gene>
    <name evidence="2" type="ORF">AVDCRST_MAG41-3773</name>
</gene>
<organism evidence="2">
    <name type="scientific">uncultured Mycobacteriales bacterium</name>
    <dbReference type="NCBI Taxonomy" id="581187"/>
    <lineage>
        <taxon>Bacteria</taxon>
        <taxon>Bacillati</taxon>
        <taxon>Actinomycetota</taxon>
        <taxon>Actinomycetes</taxon>
        <taxon>Mycobacteriales</taxon>
        <taxon>environmental samples</taxon>
    </lineage>
</organism>
<dbReference type="EMBL" id="CADCTP010000346">
    <property type="protein sequence ID" value="CAA9283380.1"/>
    <property type="molecule type" value="Genomic_DNA"/>
</dbReference>
<accession>A0A6J4JNT2</accession>
<feature type="transmembrane region" description="Helical" evidence="1">
    <location>
        <begin position="58"/>
        <end position="81"/>
    </location>
</feature>